<dbReference type="PANTHER" id="PTHR30411:SF1">
    <property type="entry name" value="CYTOPLASMIC PROTEIN"/>
    <property type="match status" value="1"/>
</dbReference>
<protein>
    <submittedName>
        <fullName evidence="2">YbaK/EbsC family protein</fullName>
    </submittedName>
</protein>
<name>A0A7J4JZ73_9ARCH</name>
<evidence type="ECO:0000259" key="1">
    <source>
        <dbReference type="Pfam" id="PF04073"/>
    </source>
</evidence>
<dbReference type="CDD" id="cd04332">
    <property type="entry name" value="YbaK_like"/>
    <property type="match status" value="1"/>
</dbReference>
<dbReference type="InterPro" id="IPR036754">
    <property type="entry name" value="YbaK/aa-tRNA-synt-asso_dom_sf"/>
</dbReference>
<dbReference type="GO" id="GO:0002161">
    <property type="term" value="F:aminoacyl-tRNA deacylase activity"/>
    <property type="evidence" value="ECO:0007669"/>
    <property type="project" value="InterPro"/>
</dbReference>
<organism evidence="2 3">
    <name type="scientific">Candidatus Iainarchaeum sp</name>
    <dbReference type="NCBI Taxonomy" id="3101447"/>
    <lineage>
        <taxon>Archaea</taxon>
        <taxon>Candidatus Iainarchaeota</taxon>
        <taxon>Candidatus Iainarchaeia</taxon>
        <taxon>Candidatus Iainarchaeales</taxon>
        <taxon>Candidatus Iainarchaeaceae</taxon>
        <taxon>Candidatus Iainarchaeum</taxon>
    </lineage>
</organism>
<evidence type="ECO:0000313" key="3">
    <source>
        <dbReference type="Proteomes" id="UP000590964"/>
    </source>
</evidence>
<accession>A0A7J4JZ73</accession>
<evidence type="ECO:0000313" key="2">
    <source>
        <dbReference type="EMBL" id="HIH21157.1"/>
    </source>
</evidence>
<proteinExistence type="predicted"/>
<gene>
    <name evidence="2" type="ORF">HA222_00645</name>
</gene>
<dbReference type="Gene3D" id="3.90.960.10">
    <property type="entry name" value="YbaK/aminoacyl-tRNA synthetase-associated domain"/>
    <property type="match status" value="1"/>
</dbReference>
<dbReference type="EMBL" id="DUFW01000008">
    <property type="protein sequence ID" value="HIH21157.1"/>
    <property type="molecule type" value="Genomic_DNA"/>
</dbReference>
<reference evidence="3" key="1">
    <citation type="journal article" date="2020" name="bioRxiv">
        <title>A rank-normalized archaeal taxonomy based on genome phylogeny resolves widespread incomplete and uneven classifications.</title>
        <authorList>
            <person name="Rinke C."/>
            <person name="Chuvochina M."/>
            <person name="Mussig A.J."/>
            <person name="Chaumeil P.-A."/>
            <person name="Waite D.W."/>
            <person name="Whitman W.B."/>
            <person name="Parks D.H."/>
            <person name="Hugenholtz P."/>
        </authorList>
    </citation>
    <scope>NUCLEOTIDE SEQUENCE [LARGE SCALE GENOMIC DNA]</scope>
</reference>
<feature type="domain" description="YbaK/aminoacyl-tRNA synthetase-associated" evidence="1">
    <location>
        <begin position="20"/>
        <end position="139"/>
    </location>
</feature>
<dbReference type="PANTHER" id="PTHR30411">
    <property type="entry name" value="CYTOPLASMIC PROTEIN"/>
    <property type="match status" value="1"/>
</dbReference>
<dbReference type="SUPFAM" id="SSF55826">
    <property type="entry name" value="YbaK/ProRS associated domain"/>
    <property type="match status" value="1"/>
</dbReference>
<comment type="caution">
    <text evidence="2">The sequence shown here is derived from an EMBL/GenBank/DDBJ whole genome shotgun (WGS) entry which is preliminary data.</text>
</comment>
<dbReference type="AlphaFoldDB" id="A0A7J4JZ73"/>
<dbReference type="InterPro" id="IPR007214">
    <property type="entry name" value="YbaK/aa-tRNA-synth-assoc-dom"/>
</dbReference>
<sequence>MLADFIEKNSLKAEIIECKKPVNTALDATKALGIQLSDIAKTILFILDSGNPVLAVLSGENRASIPKLLPFFKASKCRIATPKEVFEMTGYEVGGVPPISIYGVPTIIDSKLSEKNMVYCGGGDDRHLLKISPQEMKEFAFEAQIAEISE</sequence>
<dbReference type="Pfam" id="PF04073">
    <property type="entry name" value="tRNA_edit"/>
    <property type="match status" value="1"/>
</dbReference>
<dbReference type="Proteomes" id="UP000590964">
    <property type="component" value="Unassembled WGS sequence"/>
</dbReference>